<evidence type="ECO:0000313" key="3">
    <source>
        <dbReference type="Proteomes" id="UP000249377"/>
    </source>
</evidence>
<name>A0A328UMJ7_9FIRM</name>
<proteinExistence type="predicted"/>
<dbReference type="EMBL" id="QLYR01000001">
    <property type="protein sequence ID" value="RAQ30723.1"/>
    <property type="molecule type" value="Genomic_DNA"/>
</dbReference>
<organism evidence="2 3">
    <name type="scientific">Hydrogeniiclostridium mannosilyticum</name>
    <dbReference type="NCBI Taxonomy" id="2764322"/>
    <lineage>
        <taxon>Bacteria</taxon>
        <taxon>Bacillati</taxon>
        <taxon>Bacillota</taxon>
        <taxon>Clostridia</taxon>
        <taxon>Eubacteriales</taxon>
        <taxon>Acutalibacteraceae</taxon>
        <taxon>Hydrogeniiclostridium</taxon>
    </lineage>
</organism>
<accession>A0A328UMJ7</accession>
<dbReference type="InterPro" id="IPR000182">
    <property type="entry name" value="GNAT_dom"/>
</dbReference>
<dbReference type="PROSITE" id="PS51186">
    <property type="entry name" value="GNAT"/>
    <property type="match status" value="1"/>
</dbReference>
<feature type="domain" description="N-acetyltransferase" evidence="1">
    <location>
        <begin position="8"/>
        <end position="175"/>
    </location>
</feature>
<keyword evidence="3" id="KW-1185">Reference proteome</keyword>
<dbReference type="SUPFAM" id="SSF55729">
    <property type="entry name" value="Acyl-CoA N-acyltransferases (Nat)"/>
    <property type="match status" value="1"/>
</dbReference>
<dbReference type="AlphaFoldDB" id="A0A328UMJ7"/>
<dbReference type="GO" id="GO:0016747">
    <property type="term" value="F:acyltransferase activity, transferring groups other than amino-acyl groups"/>
    <property type="evidence" value="ECO:0007669"/>
    <property type="project" value="InterPro"/>
</dbReference>
<evidence type="ECO:0000313" key="2">
    <source>
        <dbReference type="EMBL" id="RAQ30723.1"/>
    </source>
</evidence>
<keyword evidence="2" id="KW-0808">Transferase</keyword>
<comment type="caution">
    <text evidence="2">The sequence shown here is derived from an EMBL/GenBank/DDBJ whole genome shotgun (WGS) entry which is preliminary data.</text>
</comment>
<dbReference type="InterPro" id="IPR016181">
    <property type="entry name" value="Acyl_CoA_acyltransferase"/>
</dbReference>
<sequence>MCGLNMNFSIRFAAPEDLDSILWIMECACRSVPDPAWFVASGRDFLQDCLAGKGFILLAEGLTGPSGFLVVKYPGDEPGHLGRDAGLPEAELPRCAYMDTVAVLPEARGNRLHIRLLAAAEQALSGSSRCHWLATVHPQNRYSLQNFTACGYRVAATRKKYGGLDRHILYKRARLL</sequence>
<gene>
    <name evidence="2" type="ORF">DPQ25_04365</name>
</gene>
<reference evidence="2 3" key="1">
    <citation type="submission" date="2018-06" db="EMBL/GenBank/DDBJ databases">
        <title>Noncontiguous genome sequence of Ruminococcaceae bacterium ASD2818.</title>
        <authorList>
            <person name="Chaplin A.V."/>
            <person name="Sokolova S.R."/>
            <person name="Kochetkova T.O."/>
            <person name="Goltsov A.Y."/>
            <person name="Trofimov D.Y."/>
            <person name="Efimov B.A."/>
        </authorList>
    </citation>
    <scope>NUCLEOTIDE SEQUENCE [LARGE SCALE GENOMIC DNA]</scope>
    <source>
        <strain evidence="2 3">ASD2818</strain>
    </source>
</reference>
<dbReference type="Pfam" id="PF00583">
    <property type="entry name" value="Acetyltransf_1"/>
    <property type="match status" value="1"/>
</dbReference>
<dbReference type="Gene3D" id="3.40.630.30">
    <property type="match status" value="1"/>
</dbReference>
<protein>
    <submittedName>
        <fullName evidence="2">GNAT family N-acetyltransferase</fullName>
    </submittedName>
</protein>
<evidence type="ECO:0000259" key="1">
    <source>
        <dbReference type="PROSITE" id="PS51186"/>
    </source>
</evidence>
<dbReference type="Proteomes" id="UP000249377">
    <property type="component" value="Unassembled WGS sequence"/>
</dbReference>